<dbReference type="PANTHER" id="PTHR30561">
    <property type="entry name" value="SMR FAMILY PROTON-DEPENDENT DRUG EFFLUX TRANSPORTER SUGE"/>
    <property type="match status" value="1"/>
</dbReference>
<dbReference type="Gene3D" id="1.10.3730.20">
    <property type="match status" value="2"/>
</dbReference>
<evidence type="ECO:0000256" key="2">
    <source>
        <dbReference type="ARBA" id="ARBA00007362"/>
    </source>
</evidence>
<dbReference type="EMBL" id="VNHS01000008">
    <property type="protein sequence ID" value="TYP72355.1"/>
    <property type="molecule type" value="Genomic_DNA"/>
</dbReference>
<keyword evidence="10 13" id="KW-1133">Transmembrane helix</keyword>
<keyword evidence="6" id="KW-0997">Cell inner membrane</keyword>
<keyword evidence="5" id="KW-0444">Lipid biosynthesis</keyword>
<evidence type="ECO:0000256" key="3">
    <source>
        <dbReference type="ARBA" id="ARBA00022448"/>
    </source>
</evidence>
<dbReference type="InterPro" id="IPR037185">
    <property type="entry name" value="EmrE-like"/>
</dbReference>
<evidence type="ECO:0000256" key="11">
    <source>
        <dbReference type="ARBA" id="ARBA00023098"/>
    </source>
</evidence>
<evidence type="ECO:0000256" key="10">
    <source>
        <dbReference type="ARBA" id="ARBA00022989"/>
    </source>
</evidence>
<keyword evidence="7" id="KW-0441">Lipid A biosynthesis</keyword>
<feature type="transmembrane region" description="Helical" evidence="13">
    <location>
        <begin position="61"/>
        <end position="82"/>
    </location>
</feature>
<evidence type="ECO:0000256" key="1">
    <source>
        <dbReference type="ARBA" id="ARBA00004651"/>
    </source>
</evidence>
<keyword evidence="12 13" id="KW-0472">Membrane</keyword>
<dbReference type="Proteomes" id="UP000323257">
    <property type="component" value="Unassembled WGS sequence"/>
</dbReference>
<evidence type="ECO:0000256" key="13">
    <source>
        <dbReference type="SAM" id="Phobius"/>
    </source>
</evidence>
<feature type="transmembrane region" description="Helical" evidence="13">
    <location>
        <begin position="116"/>
        <end position="136"/>
    </location>
</feature>
<protein>
    <submittedName>
        <fullName evidence="15">Putative membrane protein</fullName>
    </submittedName>
</protein>
<keyword evidence="3" id="KW-0813">Transport</keyword>
<feature type="transmembrane region" description="Helical" evidence="13">
    <location>
        <begin position="211"/>
        <end position="232"/>
    </location>
</feature>
<accession>A0A5S5BYU1</accession>
<keyword evidence="8 13" id="KW-0812">Transmembrane</keyword>
<evidence type="ECO:0000256" key="7">
    <source>
        <dbReference type="ARBA" id="ARBA00022556"/>
    </source>
</evidence>
<evidence type="ECO:0000256" key="5">
    <source>
        <dbReference type="ARBA" id="ARBA00022516"/>
    </source>
</evidence>
<evidence type="ECO:0000256" key="9">
    <source>
        <dbReference type="ARBA" id="ARBA00022985"/>
    </source>
</evidence>
<comment type="similarity">
    <text evidence="2">Belongs to the EamA transporter family.</text>
</comment>
<evidence type="ECO:0000256" key="8">
    <source>
        <dbReference type="ARBA" id="ARBA00022692"/>
    </source>
</evidence>
<evidence type="ECO:0000259" key="14">
    <source>
        <dbReference type="Pfam" id="PF00892"/>
    </source>
</evidence>
<feature type="domain" description="EamA" evidence="14">
    <location>
        <begin position="4"/>
        <end position="133"/>
    </location>
</feature>
<dbReference type="GO" id="GO:0005886">
    <property type="term" value="C:plasma membrane"/>
    <property type="evidence" value="ECO:0007669"/>
    <property type="project" value="UniProtKB-SubCell"/>
</dbReference>
<sequence>MLVAVLLVLSSGLAHAVWNLFTKRSQDKQVFLWLIHIASAIMLLPFFLIEISRASIPAEGWLFIGMSALFQIGYGLLLPQTYRFGDMSQMYPIMRGTGALFVPILSVWIYRESLSVPGWLGVGCIVAGLFAISGVARRRPMHGPESRKLLLALAVGCCITGYVMTDKMVLNWLSPVALIELGNLAYVLALLPAVVKSRGIRREWEANRSTILLGTIFSPGSYLLFLLAMTLAPLSHLAPIREIGTVFGTIFGIYWLKEQAGRSRVVMSAVITAGILVIGLWGGS</sequence>
<reference evidence="15 16" key="1">
    <citation type="submission" date="2019-07" db="EMBL/GenBank/DDBJ databases">
        <title>Genomic Encyclopedia of Type Strains, Phase III (KMG-III): the genomes of soil and plant-associated and newly described type strains.</title>
        <authorList>
            <person name="Whitman W."/>
        </authorList>
    </citation>
    <scope>NUCLEOTIDE SEQUENCE [LARGE SCALE GENOMIC DNA]</scope>
    <source>
        <strain evidence="15 16">BL24</strain>
    </source>
</reference>
<keyword evidence="16" id="KW-1185">Reference proteome</keyword>
<dbReference type="SUPFAM" id="SSF103481">
    <property type="entry name" value="Multidrug resistance efflux transporter EmrE"/>
    <property type="match status" value="2"/>
</dbReference>
<dbReference type="InterPro" id="IPR000620">
    <property type="entry name" value="EamA_dom"/>
</dbReference>
<keyword evidence="4" id="KW-1003">Cell membrane</keyword>
<feature type="transmembrane region" description="Helical" evidence="13">
    <location>
        <begin position="238"/>
        <end position="256"/>
    </location>
</feature>
<gene>
    <name evidence="15" type="ORF">BCM02_1089</name>
</gene>
<keyword evidence="9" id="KW-0448">Lipopolysaccharide biosynthesis</keyword>
<organism evidence="15 16">
    <name type="scientific">Paenibacillus methanolicus</name>
    <dbReference type="NCBI Taxonomy" id="582686"/>
    <lineage>
        <taxon>Bacteria</taxon>
        <taxon>Bacillati</taxon>
        <taxon>Bacillota</taxon>
        <taxon>Bacilli</taxon>
        <taxon>Bacillales</taxon>
        <taxon>Paenibacillaceae</taxon>
        <taxon>Paenibacillus</taxon>
    </lineage>
</organism>
<dbReference type="AlphaFoldDB" id="A0A5S5BYU1"/>
<evidence type="ECO:0000256" key="12">
    <source>
        <dbReference type="ARBA" id="ARBA00023136"/>
    </source>
</evidence>
<evidence type="ECO:0000313" key="16">
    <source>
        <dbReference type="Proteomes" id="UP000323257"/>
    </source>
</evidence>
<dbReference type="Pfam" id="PF00892">
    <property type="entry name" value="EamA"/>
    <property type="match status" value="2"/>
</dbReference>
<feature type="transmembrane region" description="Helical" evidence="13">
    <location>
        <begin position="30"/>
        <end position="49"/>
    </location>
</feature>
<comment type="subcellular location">
    <subcellularLocation>
        <location evidence="1">Cell membrane</location>
        <topology evidence="1">Multi-pass membrane protein</topology>
    </subcellularLocation>
</comment>
<dbReference type="PANTHER" id="PTHR30561:SF1">
    <property type="entry name" value="MULTIDRUG TRANSPORTER EMRE"/>
    <property type="match status" value="1"/>
</dbReference>
<evidence type="ECO:0000313" key="15">
    <source>
        <dbReference type="EMBL" id="TYP72355.1"/>
    </source>
</evidence>
<feature type="transmembrane region" description="Helical" evidence="13">
    <location>
        <begin position="170"/>
        <end position="191"/>
    </location>
</feature>
<dbReference type="GO" id="GO:0009103">
    <property type="term" value="P:lipopolysaccharide biosynthetic process"/>
    <property type="evidence" value="ECO:0007669"/>
    <property type="project" value="UniProtKB-KW"/>
</dbReference>
<dbReference type="InterPro" id="IPR000390">
    <property type="entry name" value="Small_drug/metabolite_transptr"/>
</dbReference>
<dbReference type="OrthoDB" id="157232at2"/>
<feature type="domain" description="EamA" evidence="14">
    <location>
        <begin position="149"/>
        <end position="279"/>
    </location>
</feature>
<evidence type="ECO:0000256" key="6">
    <source>
        <dbReference type="ARBA" id="ARBA00022519"/>
    </source>
</evidence>
<dbReference type="RefSeq" id="WP_148930991.1">
    <property type="nucleotide sequence ID" value="NZ_VNHS01000008.1"/>
</dbReference>
<comment type="caution">
    <text evidence="15">The sequence shown here is derived from an EMBL/GenBank/DDBJ whole genome shotgun (WGS) entry which is preliminary data.</text>
</comment>
<feature type="transmembrane region" description="Helical" evidence="13">
    <location>
        <begin position="148"/>
        <end position="164"/>
    </location>
</feature>
<dbReference type="GO" id="GO:0022857">
    <property type="term" value="F:transmembrane transporter activity"/>
    <property type="evidence" value="ECO:0007669"/>
    <property type="project" value="InterPro"/>
</dbReference>
<proteinExistence type="inferred from homology"/>
<keyword evidence="11" id="KW-0443">Lipid metabolism</keyword>
<name>A0A5S5BYU1_9BACL</name>
<evidence type="ECO:0000256" key="4">
    <source>
        <dbReference type="ARBA" id="ARBA00022475"/>
    </source>
</evidence>
<feature type="transmembrane region" description="Helical" evidence="13">
    <location>
        <begin position="265"/>
        <end position="283"/>
    </location>
</feature>